<dbReference type="EMBL" id="JACIHU010000009">
    <property type="protein sequence ID" value="MBB4481617.1"/>
    <property type="molecule type" value="Genomic_DNA"/>
</dbReference>
<accession>A0A7W6YB83</accession>
<feature type="transmembrane region" description="Helical" evidence="1">
    <location>
        <begin position="94"/>
        <end position="115"/>
    </location>
</feature>
<feature type="transmembrane region" description="Helical" evidence="1">
    <location>
        <begin position="313"/>
        <end position="334"/>
    </location>
</feature>
<name>A0A7W6YB83_RHIET</name>
<feature type="transmembrane region" description="Helical" evidence="1">
    <location>
        <begin position="397"/>
        <end position="419"/>
    </location>
</feature>
<feature type="transmembrane region" description="Helical" evidence="1">
    <location>
        <begin position="273"/>
        <end position="292"/>
    </location>
</feature>
<evidence type="ECO:0000313" key="6">
    <source>
        <dbReference type="Proteomes" id="UP000523431"/>
    </source>
</evidence>
<dbReference type="InterPro" id="IPR049177">
    <property type="entry name" value="MgtC_SapB_SrpB_YhiD_N"/>
</dbReference>
<dbReference type="PANTHER" id="PTHR39084">
    <property type="entry name" value="MEMBRANE PROTEIN-RELATED"/>
    <property type="match status" value="1"/>
</dbReference>
<dbReference type="InterPro" id="IPR025105">
    <property type="entry name" value="DUF4010"/>
</dbReference>
<keyword evidence="1" id="KW-0812">Transmembrane</keyword>
<feature type="transmembrane region" description="Helical" evidence="1">
    <location>
        <begin position="38"/>
        <end position="56"/>
    </location>
</feature>
<evidence type="ECO:0000313" key="4">
    <source>
        <dbReference type="EMBL" id="MBB4481617.1"/>
    </source>
</evidence>
<evidence type="ECO:0000256" key="1">
    <source>
        <dbReference type="SAM" id="Phobius"/>
    </source>
</evidence>
<dbReference type="Pfam" id="PF02308">
    <property type="entry name" value="MgtC"/>
    <property type="match status" value="1"/>
</dbReference>
<dbReference type="RefSeq" id="WP_183843258.1">
    <property type="nucleotide sequence ID" value="NZ_JACIHU010000009.1"/>
</dbReference>
<keyword evidence="1" id="KW-0472">Membrane</keyword>
<proteinExistence type="predicted"/>
<gene>
    <name evidence="4" type="ORF">GGE46_004215</name>
    <name evidence="5" type="ORF">GGE57_004212</name>
</gene>
<keyword evidence="1" id="KW-1133">Transmembrane helix</keyword>
<dbReference type="AlphaFoldDB" id="A0A7W6YB83"/>
<feature type="domain" description="DUF4010" evidence="3">
    <location>
        <begin position="189"/>
        <end position="393"/>
    </location>
</feature>
<feature type="domain" description="MgtC/SapB/SrpB/YhiD N-terminal" evidence="2">
    <location>
        <begin position="11"/>
        <end position="141"/>
    </location>
</feature>
<feature type="transmembrane region" description="Helical" evidence="1">
    <location>
        <begin position="151"/>
        <end position="169"/>
    </location>
</feature>
<organism evidence="4 7">
    <name type="scientific">Rhizobium etli</name>
    <dbReference type="NCBI Taxonomy" id="29449"/>
    <lineage>
        <taxon>Bacteria</taxon>
        <taxon>Pseudomonadati</taxon>
        <taxon>Pseudomonadota</taxon>
        <taxon>Alphaproteobacteria</taxon>
        <taxon>Hyphomicrobiales</taxon>
        <taxon>Rhizobiaceae</taxon>
        <taxon>Rhizobium/Agrobacterium group</taxon>
        <taxon>Rhizobium</taxon>
    </lineage>
</organism>
<dbReference type="Pfam" id="PF13194">
    <property type="entry name" value="DUF4010"/>
    <property type="match status" value="1"/>
</dbReference>
<dbReference type="PANTHER" id="PTHR39084:SF1">
    <property type="entry name" value="DUF4010 DOMAIN-CONTAINING PROTEIN"/>
    <property type="match status" value="1"/>
</dbReference>
<evidence type="ECO:0000259" key="2">
    <source>
        <dbReference type="Pfam" id="PF02308"/>
    </source>
</evidence>
<reference evidence="6 7" key="1">
    <citation type="submission" date="2020-08" db="EMBL/GenBank/DDBJ databases">
        <title>Genomic Encyclopedia of Type Strains, Phase IV (KMG-V): Genome sequencing to study the core and pangenomes of soil and plant-associated prokaryotes.</title>
        <authorList>
            <person name="Whitman W."/>
        </authorList>
    </citation>
    <scope>NUCLEOTIDE SEQUENCE [LARGE SCALE GENOMIC DNA]</scope>
    <source>
        <strain evidence="4 7">SEMIA 471</strain>
        <strain evidence="5 6">SEMIA 489</strain>
    </source>
</reference>
<evidence type="ECO:0000313" key="5">
    <source>
        <dbReference type="EMBL" id="MBB4537446.1"/>
    </source>
</evidence>
<comment type="caution">
    <text evidence="4">The sequence shown here is derived from an EMBL/GenBank/DDBJ whole genome shotgun (WGS) entry which is preliminary data.</text>
</comment>
<evidence type="ECO:0000259" key="3">
    <source>
        <dbReference type="Pfam" id="PF13194"/>
    </source>
</evidence>
<dbReference type="Proteomes" id="UP000557344">
    <property type="component" value="Unassembled WGS sequence"/>
</dbReference>
<feature type="transmembrane region" description="Helical" evidence="1">
    <location>
        <begin position="242"/>
        <end position="267"/>
    </location>
</feature>
<dbReference type="Proteomes" id="UP000523431">
    <property type="component" value="Unassembled WGS sequence"/>
</dbReference>
<feature type="transmembrane region" description="Helical" evidence="1">
    <location>
        <begin position="184"/>
        <end position="202"/>
    </location>
</feature>
<protein>
    <submittedName>
        <fullName evidence="4">Uncharacterized membrane protein (DUF4010 family)</fullName>
    </submittedName>
</protein>
<feature type="transmembrane region" description="Helical" evidence="1">
    <location>
        <begin position="68"/>
        <end position="87"/>
    </location>
</feature>
<sequence length="430" mass="44007">MENLELFERFGLAIAIGAIVGVERHWRERDEEEGKRTAGLRTFTLVGMLGGLAGFIERAVSAPSTPYGLVVTGILIIFSAVFALYQYRESEASGSYSVTSVIAGMATFSLGALAVLGNLTLAAAGGVALVAILASREVLHGFMKTLTWNELRSAIIFLAMAFIVLPALPSTPIGPFGGVSPAETWMLVILLAGISFIGYVAVKVLGQTRGELLAGAVSGLVSSTATAINNAQLSAAGHPPQVLVAGALAANAVSCLKVALFSALIAAPIAWRIGPALVTAALVMGGISLLIARRSTGEQISRSSRNPFELRAVLKMALLLVAVAFLARASAAWFGEAGLLTVSMLSGIADVDAIAVTVAGMLDSIGTELAAAALGAAVISNTVAKSGYAMAFGTSAFSIRFLLANAGALAAGFFVYHALPAMVQAAGIIP</sequence>
<feature type="transmembrane region" description="Helical" evidence="1">
    <location>
        <begin position="121"/>
        <end position="139"/>
    </location>
</feature>
<dbReference type="EMBL" id="JACIID010000009">
    <property type="protein sequence ID" value="MBB4537446.1"/>
    <property type="molecule type" value="Genomic_DNA"/>
</dbReference>
<evidence type="ECO:0000313" key="7">
    <source>
        <dbReference type="Proteomes" id="UP000557344"/>
    </source>
</evidence>